<feature type="region of interest" description="Disordered" evidence="1">
    <location>
        <begin position="312"/>
        <end position="334"/>
    </location>
</feature>
<feature type="chain" id="PRO_5040270075" evidence="3">
    <location>
        <begin position="20"/>
        <end position="439"/>
    </location>
</feature>
<dbReference type="Proteomes" id="UP001056384">
    <property type="component" value="Chromosome 8"/>
</dbReference>
<sequence>MRPFPSVLFVFGFSSCVSSQLLSGVAGSADQQRLQNQLCNKTFADANATGIYTITPDVTDVDTPISWGGTVFQSNDSTSNRIELSLWFSSGGQNYSDNFDLGYDACYLWPAPFSFNTYVRGQSDNGSCIQTLDETCVSDLLAATTAGSARLTGIPTNLSTNSLPDVCSQLASELTTNFPDSCKPYFNSTGLLPVAVYGGLPALGGPLTGNQSLVDRAKCKLNTTSNEEFSLMWTQFGEFSLDTYYLANYFVIPVITAFMPIADSQRQITLNTPKSFMSCGRTSNLTQGSIPIPAAPAPELVETFVGSNGSAMAANGTSSNTTDSAQSTQENGDADGGSISGGAIAGIVIGVVLGLAVVGAAVWFFVFRKRKGQTGAAELSGYGAIENKETRQNSVEAPNNNSISEMGGTDGGQYQPGWKTSEAVELPTYRNPVELPGNR</sequence>
<feature type="compositionally biased region" description="Polar residues" evidence="1">
    <location>
        <begin position="312"/>
        <end position="331"/>
    </location>
</feature>
<feature type="compositionally biased region" description="Polar residues" evidence="1">
    <location>
        <begin position="392"/>
        <end position="404"/>
    </location>
</feature>
<proteinExistence type="predicted"/>
<evidence type="ECO:0000313" key="5">
    <source>
        <dbReference type="Proteomes" id="UP001056384"/>
    </source>
</evidence>
<evidence type="ECO:0000256" key="3">
    <source>
        <dbReference type="SAM" id="SignalP"/>
    </source>
</evidence>
<reference evidence="4" key="1">
    <citation type="submission" date="2022-06" db="EMBL/GenBank/DDBJ databases">
        <title>Complete genome sequences of two strains of the flax pathogen Septoria linicola.</title>
        <authorList>
            <person name="Lapalu N."/>
            <person name="Simon A."/>
            <person name="Demenou B."/>
            <person name="Paumier D."/>
            <person name="Guillot M.-P."/>
            <person name="Gout L."/>
            <person name="Valade R."/>
        </authorList>
    </citation>
    <scope>NUCLEOTIDE SEQUENCE</scope>
    <source>
        <strain evidence="4">SE15195</strain>
    </source>
</reference>
<dbReference type="PANTHER" id="PTHR16861">
    <property type="entry name" value="GLYCOPROTEIN 38"/>
    <property type="match status" value="1"/>
</dbReference>
<dbReference type="OrthoDB" id="3649267at2759"/>
<evidence type="ECO:0000256" key="2">
    <source>
        <dbReference type="SAM" id="Phobius"/>
    </source>
</evidence>
<accession>A0A9Q9EMP9</accession>
<protein>
    <submittedName>
        <fullName evidence="4">Uncharacterized protein</fullName>
    </submittedName>
</protein>
<keyword evidence="2" id="KW-0472">Membrane</keyword>
<evidence type="ECO:0000313" key="4">
    <source>
        <dbReference type="EMBL" id="USW56280.1"/>
    </source>
</evidence>
<dbReference type="CDD" id="cd12841">
    <property type="entry name" value="TM_EphA1"/>
    <property type="match status" value="1"/>
</dbReference>
<gene>
    <name evidence="4" type="ORF">Slin15195_G095990</name>
</gene>
<keyword evidence="5" id="KW-1185">Reference proteome</keyword>
<keyword evidence="2" id="KW-1133">Transmembrane helix</keyword>
<organism evidence="4 5">
    <name type="scientific">Septoria linicola</name>
    <dbReference type="NCBI Taxonomy" id="215465"/>
    <lineage>
        <taxon>Eukaryota</taxon>
        <taxon>Fungi</taxon>
        <taxon>Dikarya</taxon>
        <taxon>Ascomycota</taxon>
        <taxon>Pezizomycotina</taxon>
        <taxon>Dothideomycetes</taxon>
        <taxon>Dothideomycetidae</taxon>
        <taxon>Mycosphaerellales</taxon>
        <taxon>Mycosphaerellaceae</taxon>
        <taxon>Septoria</taxon>
    </lineage>
</organism>
<dbReference type="PANTHER" id="PTHR16861:SF4">
    <property type="entry name" value="SH3 DOMAIN PROTEIN (AFU_ORTHOLOGUE AFUA_1G13610)"/>
    <property type="match status" value="1"/>
</dbReference>
<evidence type="ECO:0000256" key="1">
    <source>
        <dbReference type="SAM" id="MobiDB-lite"/>
    </source>
</evidence>
<keyword evidence="3" id="KW-0732">Signal</keyword>
<keyword evidence="2" id="KW-0812">Transmembrane</keyword>
<feature type="signal peptide" evidence="3">
    <location>
        <begin position="1"/>
        <end position="19"/>
    </location>
</feature>
<dbReference type="AlphaFoldDB" id="A0A9Q9EMP9"/>
<dbReference type="EMBL" id="CP099425">
    <property type="protein sequence ID" value="USW56280.1"/>
    <property type="molecule type" value="Genomic_DNA"/>
</dbReference>
<feature type="region of interest" description="Disordered" evidence="1">
    <location>
        <begin position="390"/>
        <end position="439"/>
    </location>
</feature>
<dbReference type="PROSITE" id="PS51257">
    <property type="entry name" value="PROKAR_LIPOPROTEIN"/>
    <property type="match status" value="1"/>
</dbReference>
<name>A0A9Q9EMP9_9PEZI</name>
<feature type="transmembrane region" description="Helical" evidence="2">
    <location>
        <begin position="343"/>
        <end position="366"/>
    </location>
</feature>